<dbReference type="RefSeq" id="WP_223837095.1">
    <property type="nucleotide sequence ID" value="NZ_CABEHT010000001.1"/>
</dbReference>
<evidence type="ECO:0000313" key="2">
    <source>
        <dbReference type="Proteomes" id="UP000394068"/>
    </source>
</evidence>
<evidence type="ECO:0000313" key="1">
    <source>
        <dbReference type="EMBL" id="VTS17047.1"/>
    </source>
</evidence>
<gene>
    <name evidence="1" type="ORF">NCTC5386_01534</name>
</gene>
<proteinExistence type="predicted"/>
<reference evidence="1 2" key="1">
    <citation type="submission" date="2019-05" db="EMBL/GenBank/DDBJ databases">
        <authorList>
            <consortium name="Pathogen Informatics"/>
        </authorList>
    </citation>
    <scope>NUCLEOTIDE SEQUENCE [LARGE SCALE GENOMIC DNA]</scope>
    <source>
        <strain evidence="1 2">NCTC5386</strain>
    </source>
</reference>
<name>A0A4V6L0L0_9STRE</name>
<dbReference type="AlphaFoldDB" id="A0A4V6L0L0"/>
<dbReference type="Proteomes" id="UP000394068">
    <property type="component" value="Unassembled WGS sequence"/>
</dbReference>
<accession>A0A4V6L0L0</accession>
<dbReference type="EMBL" id="CABEHT010000001">
    <property type="protein sequence ID" value="VTS17047.1"/>
    <property type="molecule type" value="Genomic_DNA"/>
</dbReference>
<organism evidence="1 2">
    <name type="scientific">Streptococcus pseudoporcinus</name>
    <dbReference type="NCBI Taxonomy" id="361101"/>
    <lineage>
        <taxon>Bacteria</taxon>
        <taxon>Bacillati</taxon>
        <taxon>Bacillota</taxon>
        <taxon>Bacilli</taxon>
        <taxon>Lactobacillales</taxon>
        <taxon>Streptococcaceae</taxon>
        <taxon>Streptococcus</taxon>
    </lineage>
</organism>
<sequence length="53" mass="5927">MKIITQLNLFEDQELGDLEKILAVLNGLPEGRKDYSVQSLFIACIAQMVSSSR</sequence>
<protein>
    <submittedName>
        <fullName evidence="1">Uncharacterized protein</fullName>
    </submittedName>
</protein>